<evidence type="ECO:0000313" key="1">
    <source>
        <dbReference type="EMBL" id="MBE0458370.1"/>
    </source>
</evidence>
<evidence type="ECO:0000313" key="2">
    <source>
        <dbReference type="Proteomes" id="UP000707245"/>
    </source>
</evidence>
<dbReference type="RefSeq" id="WP_192542076.1">
    <property type="nucleotide sequence ID" value="NZ_JBQDLW010000036.1"/>
</dbReference>
<dbReference type="EMBL" id="RRZA01000039">
    <property type="protein sequence ID" value="MBE0458370.1"/>
    <property type="molecule type" value="Genomic_DNA"/>
</dbReference>
<sequence>MTIPIGSGFYTGDIPGKITSKQTIPNKPQGLLKQPVADNKKSAEFVKSSQAGIALADKFQSETVPPSYRQTIYDQPTVKVSRAISTYTEFANLERRAEVQSLIGVDIYA</sequence>
<accession>A0ABR9FNK0</accession>
<proteinExistence type="predicted"/>
<comment type="caution">
    <text evidence="1">The sequence shown here is derived from an EMBL/GenBank/DDBJ whole genome shotgun (WGS) entry which is preliminary data.</text>
</comment>
<reference evidence="1 2" key="1">
    <citation type="submission" date="2020-07" db="EMBL/GenBank/DDBJ databases">
        <title>Halophilic bacteria isolated from french cheeses.</title>
        <authorList>
            <person name="Kothe C.I."/>
            <person name="Farah-Kraiem B."/>
            <person name="Renault P."/>
            <person name="Dridi B."/>
        </authorList>
    </citation>
    <scope>NUCLEOTIDE SEQUENCE [LARGE SCALE GENOMIC DNA]</scope>
    <source>
        <strain evidence="1 2">FME14</strain>
    </source>
</reference>
<organism evidence="1 2">
    <name type="scientific">Pseudoalteromonas prydzensis</name>
    <dbReference type="NCBI Taxonomy" id="182141"/>
    <lineage>
        <taxon>Bacteria</taxon>
        <taxon>Pseudomonadati</taxon>
        <taxon>Pseudomonadota</taxon>
        <taxon>Gammaproteobacteria</taxon>
        <taxon>Alteromonadales</taxon>
        <taxon>Pseudoalteromonadaceae</taxon>
        <taxon>Pseudoalteromonas</taxon>
    </lineage>
</organism>
<keyword evidence="2" id="KW-1185">Reference proteome</keyword>
<name>A0ABR9FNK0_9GAMM</name>
<dbReference type="Proteomes" id="UP000707245">
    <property type="component" value="Unassembled WGS sequence"/>
</dbReference>
<gene>
    <name evidence="1" type="ORF">EI167_13105</name>
</gene>
<protein>
    <submittedName>
        <fullName evidence="1">Uncharacterized protein</fullName>
    </submittedName>
</protein>